<dbReference type="InterPro" id="IPR027417">
    <property type="entry name" value="P-loop_NTPase"/>
</dbReference>
<comment type="caution">
    <text evidence="2">The sequence shown here is derived from an EMBL/GenBank/DDBJ whole genome shotgun (WGS) entry which is preliminary data.</text>
</comment>
<dbReference type="EMBL" id="QWDD01000001">
    <property type="protein sequence ID" value="RNJ49228.1"/>
    <property type="molecule type" value="Genomic_DNA"/>
</dbReference>
<dbReference type="InterPro" id="IPR003959">
    <property type="entry name" value="ATPase_AAA_core"/>
</dbReference>
<evidence type="ECO:0000313" key="2">
    <source>
        <dbReference type="EMBL" id="RNJ49228.1"/>
    </source>
</evidence>
<dbReference type="PANTHER" id="PTHR32182:SF22">
    <property type="entry name" value="ATP-DEPENDENT ENDONUCLEASE, OLD FAMILY-RELATED"/>
    <property type="match status" value="1"/>
</dbReference>
<accession>A0A3M9XQ63</accession>
<gene>
    <name evidence="2" type="ORF">D1O30_06075</name>
</gene>
<evidence type="ECO:0000313" key="3">
    <source>
        <dbReference type="Proteomes" id="UP000268623"/>
    </source>
</evidence>
<protein>
    <submittedName>
        <fullName evidence="2">DUF2813 domain-containing protein</fullName>
    </submittedName>
</protein>
<dbReference type="SUPFAM" id="SSF52540">
    <property type="entry name" value="P-loop containing nucleoside triphosphate hydrolases"/>
    <property type="match status" value="1"/>
</dbReference>
<keyword evidence="3" id="KW-1185">Reference proteome</keyword>
<dbReference type="GO" id="GO:0006302">
    <property type="term" value="P:double-strand break repair"/>
    <property type="evidence" value="ECO:0007669"/>
    <property type="project" value="TreeGrafter"/>
</dbReference>
<dbReference type="RefSeq" id="WP_123175204.1">
    <property type="nucleotide sequence ID" value="NZ_QWDD01000001.1"/>
</dbReference>
<reference evidence="2 3" key="1">
    <citation type="submission" date="2018-08" db="EMBL/GenBank/DDBJ databases">
        <title>Genome sequence of Methylocystis hirsuta CSC1, a methanotroph able to accumulate PHAs.</title>
        <authorList>
            <person name="Bordel S."/>
            <person name="Rodriguez E."/>
            <person name="Gancedo J."/>
            <person name="Munoz R."/>
        </authorList>
    </citation>
    <scope>NUCLEOTIDE SEQUENCE [LARGE SCALE GENOMIC DNA]</scope>
    <source>
        <strain evidence="2 3">CSC1</strain>
    </source>
</reference>
<dbReference type="InterPro" id="IPR014555">
    <property type="entry name" value="RecF-like"/>
</dbReference>
<dbReference type="GO" id="GO:0016887">
    <property type="term" value="F:ATP hydrolysis activity"/>
    <property type="evidence" value="ECO:0007669"/>
    <property type="project" value="InterPro"/>
</dbReference>
<name>A0A3M9XQ63_9HYPH</name>
<dbReference type="OrthoDB" id="7596665at2"/>
<dbReference type="PANTHER" id="PTHR32182">
    <property type="entry name" value="DNA REPLICATION AND REPAIR PROTEIN RECF"/>
    <property type="match status" value="1"/>
</dbReference>
<dbReference type="Gene3D" id="3.40.50.300">
    <property type="entry name" value="P-loop containing nucleotide triphosphate hydrolases"/>
    <property type="match status" value="2"/>
</dbReference>
<organism evidence="2 3">
    <name type="scientific">Methylocystis hirsuta</name>
    <dbReference type="NCBI Taxonomy" id="369798"/>
    <lineage>
        <taxon>Bacteria</taxon>
        <taxon>Pseudomonadati</taxon>
        <taxon>Pseudomonadota</taxon>
        <taxon>Alphaproteobacteria</taxon>
        <taxon>Hyphomicrobiales</taxon>
        <taxon>Methylocystaceae</taxon>
        <taxon>Methylocystis</taxon>
    </lineage>
</organism>
<sequence length="444" mass="49495">MLTRIEIDGFKTFEKFALNLRPLTAIVGPNASGKSNLFDALRFLSLLAQHDIRTAMQDLRGEPEELFRQTPTGNAECMSFAVEVLLGRKGTDAFGTSYDVPAMRLRYELKLALAKGTAGNPRGVYVREEYCAPIARKDDRAAYLRDYEVSYNSRVSPFIQLSESRDAILIRQDGRQKHGRPVKLSLKEASRTALSTITTAEFPHLYALREIFSSMRFLEVNPRAARSASDRFESRIMKPDASNMSAVLARLKEETATETRPNGVLSDIAADLSSLIPSVCGIEVRDDPDQRQFSFSIRFAGPLAFSSRVISDGTLRLLALLTVLNDPERQGTLCFEEPENGVHEGRVPMLVEFLRNAAQISRDPSIPSFQVLLNTHSPKVMSALKDVEIVVADSVVAVEPQTHIRWTKTRMRTGIASSADMFDPETSLSRFEIEKLLQHPIDAA</sequence>
<evidence type="ECO:0000259" key="1">
    <source>
        <dbReference type="PROSITE" id="PS00867"/>
    </source>
</evidence>
<dbReference type="GO" id="GO:0000731">
    <property type="term" value="P:DNA synthesis involved in DNA repair"/>
    <property type="evidence" value="ECO:0007669"/>
    <property type="project" value="TreeGrafter"/>
</dbReference>
<dbReference type="InterPro" id="IPR005479">
    <property type="entry name" value="CPAse_ATP-bd"/>
</dbReference>
<dbReference type="Proteomes" id="UP000268623">
    <property type="component" value="Unassembled WGS sequence"/>
</dbReference>
<dbReference type="PROSITE" id="PS00867">
    <property type="entry name" value="CPSASE_2"/>
    <property type="match status" value="1"/>
</dbReference>
<dbReference type="PIRSF" id="PIRSF029347">
    <property type="entry name" value="RecF"/>
    <property type="match status" value="1"/>
</dbReference>
<dbReference type="AlphaFoldDB" id="A0A3M9XQ63"/>
<proteinExistence type="predicted"/>
<feature type="domain" description="Carbamoyl phosphate synthase ATP-binding" evidence="1">
    <location>
        <begin position="217"/>
        <end position="224"/>
    </location>
</feature>
<dbReference type="Pfam" id="PF13304">
    <property type="entry name" value="AAA_21"/>
    <property type="match status" value="1"/>
</dbReference>
<dbReference type="GO" id="GO:0005524">
    <property type="term" value="F:ATP binding"/>
    <property type="evidence" value="ECO:0007669"/>
    <property type="project" value="InterPro"/>
</dbReference>